<evidence type="ECO:0000256" key="2">
    <source>
        <dbReference type="ARBA" id="ARBA00022692"/>
    </source>
</evidence>
<name>A0A821Y9S3_9NEOP</name>
<dbReference type="InterPro" id="IPR005829">
    <property type="entry name" value="Sugar_transporter_CS"/>
</dbReference>
<sequence>MAQKQETETPAEFEEVLNREVGQFGRFQLINLLLLALPAISSGFLAGDYNFTAARLPLRCAIPECDGESPVYDPDWILNAVPKTDTGFADCTRFAPINSSLIYNDTCPAQIFDKKKIVNCDGFVYGRTNSVVYDFGIECQEWIRTLSITLNSVGAMVALPLAGFVSDYFGRRISIVFFAFNIVVIGIIKAFSVNYVMYLVTQFAHTAFGGGIFSAAYILAAEIVGPKFRVPAGCMMSSVFTLGLALVGAIASLVENWRNLTLTYFVPVSVVFSYYWIVCESHRWLLSKDKTEEAQVALERAARLNGRKINDESMKFLLTAIPRNNNNTENENLIFRVIKSPVMLKRCCTTPIYWIATTFIYYGLTINSVSLSGNMYLNYVLVTLVEIPGFWTAYLVLDKFGRKVTLLIGYMLCAVCCFAFAFTPKSYYVLSLSLYLLGKYCTGLVMTSLYLFTSELYPTRHRHSFLGFSSMLGRIGTVIASFTPPLMDYWSGIPSVMFGVMSTLAGVLVLTQPETFGKRVPDTFEDAELLGKM</sequence>
<organism evidence="7 8">
    <name type="scientific">Pieris macdunnoughi</name>
    <dbReference type="NCBI Taxonomy" id="345717"/>
    <lineage>
        <taxon>Eukaryota</taxon>
        <taxon>Metazoa</taxon>
        <taxon>Ecdysozoa</taxon>
        <taxon>Arthropoda</taxon>
        <taxon>Hexapoda</taxon>
        <taxon>Insecta</taxon>
        <taxon>Pterygota</taxon>
        <taxon>Neoptera</taxon>
        <taxon>Endopterygota</taxon>
        <taxon>Lepidoptera</taxon>
        <taxon>Glossata</taxon>
        <taxon>Ditrysia</taxon>
        <taxon>Papilionoidea</taxon>
        <taxon>Pieridae</taxon>
        <taxon>Pierinae</taxon>
        <taxon>Pieris</taxon>
    </lineage>
</organism>
<gene>
    <name evidence="7" type="ORF">PMACD_LOCUS16069</name>
</gene>
<feature type="transmembrane region" description="Helical" evidence="5">
    <location>
        <begin position="232"/>
        <end position="254"/>
    </location>
</feature>
<evidence type="ECO:0000256" key="1">
    <source>
        <dbReference type="ARBA" id="ARBA00004141"/>
    </source>
</evidence>
<feature type="transmembrane region" description="Helical" evidence="5">
    <location>
        <begin position="428"/>
        <end position="452"/>
    </location>
</feature>
<keyword evidence="8" id="KW-1185">Reference proteome</keyword>
<dbReference type="OrthoDB" id="2261376at2759"/>
<dbReference type="Pfam" id="PF00083">
    <property type="entry name" value="Sugar_tr"/>
    <property type="match status" value="1"/>
</dbReference>
<accession>A0A821Y9S3</accession>
<dbReference type="InterPro" id="IPR005828">
    <property type="entry name" value="MFS_sugar_transport-like"/>
</dbReference>
<comment type="caution">
    <text evidence="7">The sequence shown here is derived from an EMBL/GenBank/DDBJ whole genome shotgun (WGS) entry which is preliminary data.</text>
</comment>
<proteinExistence type="predicted"/>
<dbReference type="PROSITE" id="PS50850">
    <property type="entry name" value="MFS"/>
    <property type="match status" value="1"/>
</dbReference>
<evidence type="ECO:0000256" key="3">
    <source>
        <dbReference type="ARBA" id="ARBA00022989"/>
    </source>
</evidence>
<comment type="subcellular location">
    <subcellularLocation>
        <location evidence="1">Membrane</location>
        <topology evidence="1">Multi-pass membrane protein</topology>
    </subcellularLocation>
</comment>
<evidence type="ECO:0000313" key="8">
    <source>
        <dbReference type="Proteomes" id="UP000663880"/>
    </source>
</evidence>
<dbReference type="GO" id="GO:0022857">
    <property type="term" value="F:transmembrane transporter activity"/>
    <property type="evidence" value="ECO:0007669"/>
    <property type="project" value="InterPro"/>
</dbReference>
<feature type="transmembrane region" description="Helical" evidence="5">
    <location>
        <begin position="175"/>
        <end position="197"/>
    </location>
</feature>
<evidence type="ECO:0000313" key="7">
    <source>
        <dbReference type="EMBL" id="CAF4954687.1"/>
    </source>
</evidence>
<keyword evidence="4 5" id="KW-0472">Membrane</keyword>
<dbReference type="InterPro" id="IPR036259">
    <property type="entry name" value="MFS_trans_sf"/>
</dbReference>
<protein>
    <recommendedName>
        <fullName evidence="6">Major facilitator superfamily (MFS) profile domain-containing protein</fullName>
    </recommendedName>
</protein>
<evidence type="ECO:0000256" key="4">
    <source>
        <dbReference type="ARBA" id="ARBA00023136"/>
    </source>
</evidence>
<feature type="transmembrane region" description="Helical" evidence="5">
    <location>
        <begin position="142"/>
        <end position="163"/>
    </location>
</feature>
<dbReference type="InterPro" id="IPR020846">
    <property type="entry name" value="MFS_dom"/>
</dbReference>
<reference evidence="7" key="1">
    <citation type="submission" date="2021-02" db="EMBL/GenBank/DDBJ databases">
        <authorList>
            <person name="Steward A R."/>
        </authorList>
    </citation>
    <scope>NUCLEOTIDE SEQUENCE</scope>
</reference>
<feature type="transmembrane region" description="Helical" evidence="5">
    <location>
        <begin position="376"/>
        <end position="397"/>
    </location>
</feature>
<dbReference type="Proteomes" id="UP000663880">
    <property type="component" value="Unassembled WGS sequence"/>
</dbReference>
<evidence type="ECO:0000259" key="6">
    <source>
        <dbReference type="PROSITE" id="PS50850"/>
    </source>
</evidence>
<dbReference type="Gene3D" id="1.20.1250.20">
    <property type="entry name" value="MFS general substrate transporter like domains"/>
    <property type="match status" value="1"/>
</dbReference>
<feature type="transmembrane region" description="Helical" evidence="5">
    <location>
        <begin position="404"/>
        <end position="422"/>
    </location>
</feature>
<feature type="transmembrane region" description="Helical" evidence="5">
    <location>
        <begin position="343"/>
        <end position="364"/>
    </location>
</feature>
<dbReference type="PROSITE" id="PS00216">
    <property type="entry name" value="SUGAR_TRANSPORT_1"/>
    <property type="match status" value="1"/>
</dbReference>
<keyword evidence="3 5" id="KW-1133">Transmembrane helix</keyword>
<dbReference type="AlphaFoldDB" id="A0A821Y9S3"/>
<feature type="transmembrane region" description="Helical" evidence="5">
    <location>
        <begin position="489"/>
        <end position="510"/>
    </location>
</feature>
<feature type="transmembrane region" description="Helical" evidence="5">
    <location>
        <begin position="203"/>
        <end position="220"/>
    </location>
</feature>
<evidence type="ECO:0000256" key="5">
    <source>
        <dbReference type="SAM" id="Phobius"/>
    </source>
</evidence>
<feature type="domain" description="Major facilitator superfamily (MFS) profile" evidence="6">
    <location>
        <begin position="91"/>
        <end position="517"/>
    </location>
</feature>
<dbReference type="GO" id="GO:0016020">
    <property type="term" value="C:membrane"/>
    <property type="evidence" value="ECO:0007669"/>
    <property type="project" value="UniProtKB-SubCell"/>
</dbReference>
<feature type="transmembrane region" description="Helical" evidence="5">
    <location>
        <begin position="260"/>
        <end position="278"/>
    </location>
</feature>
<keyword evidence="2 5" id="KW-0812">Transmembrane</keyword>
<dbReference type="SUPFAM" id="SSF103473">
    <property type="entry name" value="MFS general substrate transporter"/>
    <property type="match status" value="1"/>
</dbReference>
<dbReference type="EMBL" id="CAJOBZ010000077">
    <property type="protein sequence ID" value="CAF4954687.1"/>
    <property type="molecule type" value="Genomic_DNA"/>
</dbReference>
<feature type="transmembrane region" description="Helical" evidence="5">
    <location>
        <begin position="29"/>
        <end position="47"/>
    </location>
</feature>
<feature type="transmembrane region" description="Helical" evidence="5">
    <location>
        <begin position="464"/>
        <end position="483"/>
    </location>
</feature>
<dbReference type="PANTHER" id="PTHR24064">
    <property type="entry name" value="SOLUTE CARRIER FAMILY 22 MEMBER"/>
    <property type="match status" value="1"/>
</dbReference>